<organism evidence="1 2">
    <name type="scientific">PS1 clade bacterium</name>
    <dbReference type="NCBI Taxonomy" id="2175152"/>
    <lineage>
        <taxon>Bacteria</taxon>
        <taxon>Pseudomonadati</taxon>
        <taxon>Pseudomonadota</taxon>
        <taxon>Alphaproteobacteria</taxon>
        <taxon>PS1 clade</taxon>
    </lineage>
</organism>
<reference evidence="1 2" key="1">
    <citation type="journal article" date="2018" name="Microbiome">
        <title>Fine metagenomic profile of the Mediterranean stratified and mixed water columns revealed by assembly and recruitment.</title>
        <authorList>
            <person name="Haro-Moreno J.M."/>
            <person name="Lopez-Perez M."/>
            <person name="De La Torre J.R."/>
            <person name="Picazo A."/>
            <person name="Camacho A."/>
            <person name="Rodriguez-Valera F."/>
        </authorList>
    </citation>
    <scope>NUCLEOTIDE SEQUENCE [LARGE SCALE GENOMIC DNA]</scope>
    <source>
        <strain evidence="1">MED-G50</strain>
    </source>
</reference>
<evidence type="ECO:0000313" key="2">
    <source>
        <dbReference type="Proteomes" id="UP000252289"/>
    </source>
</evidence>
<dbReference type="EMBL" id="QOQK01000014">
    <property type="protein sequence ID" value="RCL84415.1"/>
    <property type="molecule type" value="Genomic_DNA"/>
</dbReference>
<accession>A0A368EIZ9</accession>
<dbReference type="Pfam" id="PF12228">
    <property type="entry name" value="DUF3604"/>
    <property type="match status" value="1"/>
</dbReference>
<dbReference type="InterPro" id="IPR022028">
    <property type="entry name" value="DUF3604"/>
</dbReference>
<sequence>MKLIKKVFIILSASLAVVALGIIIYDASTRFNDPIWEMVEEGTVDANIPEKEKLSFNPTRHLLWGDLHVHTSYSYDAYTMGTRSLPNDAYIFMRGGTIKHAFGYPIRAGRPLDFGAVTDHAKYLNGPRNMAGILSDAPDEQIINGLKKGSALQYTYNFVNRLTSTMGSIEARDKYFGTVDVNDASMSAWAATIEAAEMHNDPARFTTFVGYEWTSMPNEENLHRNVIYKSTHVPEYPVSSAVSENPEDLWRALDDQRTQGMEMLAIPHNSNVSDGKMFESLTFEGKPMSAEYADLRNRNEPLVEIFQVKGSSETHPDLSPNDEFAGFEILDQMLTFDQRFSEPKGSYARDALQTGLNMAHQNEFNPYMFGVIASSDSHNSSSSVEEDNFHGKLPLIDGTPAQRLGVSFVGLPQDVSAYGAAGLVAVWAQENTRDSIFDAMARRETFATSGPRMSLRLFAGWDIDLDSLDGNWLETAYAQAVPMGSILEGSQENTSPKLLVHADKDPIGANLDRLQIIKLWVDSNGKSHEKIFNIAASDNRLSQSKDGKLPPVGNTVNIDNASYENSIGAETLSAIWQDPEYDPTQNPLYYARVIEIPTPRYTTYDANFMGVTAPEPALIQERAVSSAIWLQTK</sequence>
<dbReference type="AlphaFoldDB" id="A0A368EIZ9"/>
<comment type="caution">
    <text evidence="1">The sequence shown here is derived from an EMBL/GenBank/DDBJ whole genome shotgun (WGS) entry which is preliminary data.</text>
</comment>
<dbReference type="Gene3D" id="3.20.20.140">
    <property type="entry name" value="Metal-dependent hydrolases"/>
    <property type="match status" value="1"/>
</dbReference>
<name>A0A368EIZ9_9PROT</name>
<protein>
    <submittedName>
        <fullName evidence="1">DUF3604 domain-containing protein</fullName>
    </submittedName>
</protein>
<evidence type="ECO:0000313" key="1">
    <source>
        <dbReference type="EMBL" id="RCL84415.1"/>
    </source>
</evidence>
<dbReference type="Proteomes" id="UP000252289">
    <property type="component" value="Unassembled WGS sequence"/>
</dbReference>
<proteinExistence type="predicted"/>
<gene>
    <name evidence="1" type="ORF">DBW64_03650</name>
</gene>